<dbReference type="GO" id="GO:0006508">
    <property type="term" value="P:proteolysis"/>
    <property type="evidence" value="ECO:0007669"/>
    <property type="project" value="UniProtKB-KW"/>
</dbReference>
<dbReference type="GO" id="GO:0016020">
    <property type="term" value="C:membrane"/>
    <property type="evidence" value="ECO:0007669"/>
    <property type="project" value="UniProtKB-SubCell"/>
</dbReference>
<evidence type="ECO:0000256" key="7">
    <source>
        <dbReference type="ARBA" id="ARBA00022825"/>
    </source>
</evidence>
<feature type="compositionally biased region" description="Basic and acidic residues" evidence="10">
    <location>
        <begin position="535"/>
        <end position="551"/>
    </location>
</feature>
<dbReference type="InterPro" id="IPR000382">
    <property type="entry name" value="Peptidase_S39B_luteovirus"/>
</dbReference>
<keyword evidence="2" id="KW-0645">Protease</keyword>
<dbReference type="SUPFAM" id="SSF50494">
    <property type="entry name" value="Trypsin-like serine proteases"/>
    <property type="match status" value="1"/>
</dbReference>
<feature type="region of interest" description="Disordered" evidence="10">
    <location>
        <begin position="596"/>
        <end position="708"/>
    </location>
</feature>
<evidence type="ECO:0000256" key="8">
    <source>
        <dbReference type="ARBA" id="ARBA00022989"/>
    </source>
</evidence>
<keyword evidence="6" id="KW-0378">Hydrolase</keyword>
<dbReference type="InterPro" id="IPR018019">
    <property type="entry name" value="Luteovirus_Orf2"/>
</dbReference>
<feature type="domain" description="Peptidase S39" evidence="12">
    <location>
        <begin position="208"/>
        <end position="399"/>
    </location>
</feature>
<keyword evidence="4" id="KW-0732">Signal</keyword>
<name>A0AA96PPY6_9VIRU</name>
<dbReference type="GO" id="GO:0070008">
    <property type="term" value="F:serine-type exopeptidase activity"/>
    <property type="evidence" value="ECO:0007669"/>
    <property type="project" value="InterPro"/>
</dbReference>
<feature type="transmembrane region" description="Helical" evidence="11">
    <location>
        <begin position="149"/>
        <end position="169"/>
    </location>
</feature>
<feature type="transmembrane region" description="Helical" evidence="11">
    <location>
        <begin position="122"/>
        <end position="142"/>
    </location>
</feature>
<dbReference type="GO" id="GO:0075523">
    <property type="term" value="P:viral translational frameshifting"/>
    <property type="evidence" value="ECO:0007669"/>
    <property type="project" value="UniProtKB-KW"/>
</dbReference>
<keyword evidence="9 11" id="KW-0472">Membrane</keyword>
<feature type="compositionally biased region" description="Polar residues" evidence="10">
    <location>
        <begin position="613"/>
        <end position="622"/>
    </location>
</feature>
<feature type="region of interest" description="Disordered" evidence="10">
    <location>
        <begin position="527"/>
        <end position="556"/>
    </location>
</feature>
<reference evidence="13" key="1">
    <citation type="submission" date="2023-08" db="EMBL/GenBank/DDBJ databases">
        <authorList>
            <person name="Igori D."/>
            <person name="Kim S.E."/>
            <person name="Kwon J.-A."/>
            <person name="Park Y.C."/>
            <person name="Moon J.S."/>
        </authorList>
    </citation>
    <scope>NUCLEOTIDE SEQUENCE</scope>
    <source>
        <strain evidence="13">Seongju</strain>
    </source>
</reference>
<dbReference type="Gene3D" id="2.40.10.10">
    <property type="entry name" value="Trypsin-like serine proteases"/>
    <property type="match status" value="2"/>
</dbReference>
<organism evidence="13">
    <name type="scientific">Chrysanthemum virus D</name>
    <dbReference type="NCBI Taxonomy" id="3078488"/>
    <lineage>
        <taxon>Viruses</taxon>
        <taxon>Riboviria</taxon>
        <taxon>Orthornavirae</taxon>
        <taxon>Pisuviricota</taxon>
        <taxon>Pisoniviricetes</taxon>
        <taxon>Sobelivirales</taxon>
        <taxon>Solemoviridae</taxon>
        <taxon>Polerovirus</taxon>
    </lineage>
</organism>
<comment type="subcellular location">
    <subcellularLocation>
        <location evidence="1">Membrane</location>
        <topology evidence="1">Multi-pass membrane protein</topology>
    </subcellularLocation>
</comment>
<evidence type="ECO:0000256" key="5">
    <source>
        <dbReference type="ARBA" id="ARBA00022758"/>
    </source>
</evidence>
<evidence type="ECO:0000259" key="12">
    <source>
        <dbReference type="PROSITE" id="PS51868"/>
    </source>
</evidence>
<dbReference type="EMBL" id="OR453957">
    <property type="protein sequence ID" value="WNV26852.1"/>
    <property type="molecule type" value="Genomic_RNA"/>
</dbReference>
<evidence type="ECO:0000313" key="13">
    <source>
        <dbReference type="EMBL" id="WNV26852.1"/>
    </source>
</evidence>
<gene>
    <name evidence="13" type="primary">P1</name>
</gene>
<evidence type="ECO:0000256" key="4">
    <source>
        <dbReference type="ARBA" id="ARBA00022729"/>
    </source>
</evidence>
<evidence type="ECO:0000256" key="6">
    <source>
        <dbReference type="ARBA" id="ARBA00022801"/>
    </source>
</evidence>
<keyword evidence="5" id="KW-0688">Ribosomal frameshifting</keyword>
<dbReference type="Pfam" id="PF02122">
    <property type="entry name" value="Peptidase_S39"/>
    <property type="match status" value="1"/>
</dbReference>
<evidence type="ECO:0000256" key="3">
    <source>
        <dbReference type="ARBA" id="ARBA00022692"/>
    </source>
</evidence>
<feature type="compositionally biased region" description="Polar residues" evidence="10">
    <location>
        <begin position="636"/>
        <end position="670"/>
    </location>
</feature>
<keyword evidence="8 11" id="KW-1133">Transmembrane helix</keyword>
<feature type="compositionally biased region" description="Polar residues" evidence="10">
    <location>
        <begin position="678"/>
        <end position="694"/>
    </location>
</feature>
<evidence type="ECO:0000256" key="2">
    <source>
        <dbReference type="ARBA" id="ARBA00022670"/>
    </source>
</evidence>
<dbReference type="PROSITE" id="PS51868">
    <property type="entry name" value="PEPTIDASE_S39"/>
    <property type="match status" value="1"/>
</dbReference>
<evidence type="ECO:0000256" key="10">
    <source>
        <dbReference type="SAM" id="MobiDB-lite"/>
    </source>
</evidence>
<evidence type="ECO:0000256" key="9">
    <source>
        <dbReference type="ARBA" id="ARBA00023136"/>
    </source>
</evidence>
<evidence type="ECO:0000256" key="11">
    <source>
        <dbReference type="SAM" id="Phobius"/>
    </source>
</evidence>
<sequence>MNTGFLSITLFYTCFLSCCAAMSQPQDLLYLPPKACYSPTSVGVSHSGSFQNSTCTLDISALPPPRMAQKAATEHTSTELLQIVLQRTLSDAQNMLFKMAAPFTATSQYLLSLNYQEKIDSIVEYCLWKLVQIWLTGFYLIATCLWTFVVRYTMPVFALSLLATLSILLLKACQWIYGNLLLWVIVYPLKYIYKALIYKRVFKNEKMVEGFKSFSIYQDPPKNAVLEIQYQTGDHAGYATCVQLTNGHSGLLTAYHVYNPDFYVRSFRLNTKIKMENFPVVYESKEDDLIIMMGPPNWAGDLGCKAVHMETADKLGAGPAMFYTYDEGKPLANSAKLTEAYKRWVKVLSNTDTGVSGSAYWSGKNVLGVHRGHREGINANLMVPIPPIPDLTSSRYVFETSAPQGKLFEVYIPAKYEKKEFLHRDWNQFDEDDDDEFLRGKPFFNEKQREGSRLRQRRIDEYIGKIKPDDYWSTQETTSTHSSDFSTVRGDTSHPFVFNHGEPVFTEEIKPQIEKQNGENFAAYYDNTVSGNDSSRVDCRNNDTLETKEPSLKTSVPPVEQLVERLLTKLVKNIDVSAIESKAASIIANGITRKLKNQEKQMKKEDSGEKQQPRTTRNSSDKPSAGKYQPPHRKSQGSNPAVNSTKDTSQNKNNPPNGGKSSQRNTQNWRPKQPDSAGPNSELKQSSNPSSSKLTDGPPDLPWLKNQH</sequence>
<keyword evidence="7" id="KW-0720">Serine protease</keyword>
<feature type="compositionally biased region" description="Basic and acidic residues" evidence="10">
    <location>
        <begin position="596"/>
        <end position="612"/>
    </location>
</feature>
<dbReference type="InterPro" id="IPR009003">
    <property type="entry name" value="Peptidase_S1_PA"/>
</dbReference>
<accession>A0AA96PPY6</accession>
<dbReference type="InterPro" id="IPR043504">
    <property type="entry name" value="Peptidase_S1_PA_chymotrypsin"/>
</dbReference>
<dbReference type="GO" id="GO:0004252">
    <property type="term" value="F:serine-type endopeptidase activity"/>
    <property type="evidence" value="ECO:0007669"/>
    <property type="project" value="InterPro"/>
</dbReference>
<evidence type="ECO:0000256" key="1">
    <source>
        <dbReference type="ARBA" id="ARBA00004141"/>
    </source>
</evidence>
<protein>
    <submittedName>
        <fullName evidence="13">P1 protein</fullName>
    </submittedName>
</protein>
<keyword evidence="3 11" id="KW-0812">Transmembrane</keyword>
<dbReference type="PRINTS" id="PR00913">
    <property type="entry name" value="LVIRUSORF2"/>
</dbReference>
<proteinExistence type="predicted"/>